<dbReference type="STRING" id="1801726.A3H02_01810"/>
<dbReference type="InterPro" id="IPR012902">
    <property type="entry name" value="N_methyl_site"/>
</dbReference>
<keyword evidence="1" id="KW-0812">Transmembrane</keyword>
<feature type="transmembrane region" description="Helical" evidence="1">
    <location>
        <begin position="6"/>
        <end position="27"/>
    </location>
</feature>
<organism evidence="2 3">
    <name type="scientific">Candidatus Niyogibacteria bacterium RIFCSPLOWO2_12_FULL_41_13</name>
    <dbReference type="NCBI Taxonomy" id="1801726"/>
    <lineage>
        <taxon>Bacteria</taxon>
        <taxon>Candidatus Niyogiibacteriota</taxon>
    </lineage>
</organism>
<sequence length="181" mass="19650">MRGFTIIELLVVIGVFAAINGMVLANYPKFTTSLNLGNVSQDIASVLRQAEGYAMGVRAFNDPVSGIVFPPYGVHFKKIEPDKFNIFADINGNGNYDINESAGEFILNKVKIVDLCVNYDSSPPGQCNKADINIVYKRPDPAVTIKSQGESVSNGAVILESVGKQSAVIFWISGQIYVKKL</sequence>
<name>A0A1G2F4W2_9BACT</name>
<evidence type="ECO:0000313" key="3">
    <source>
        <dbReference type="Proteomes" id="UP000176787"/>
    </source>
</evidence>
<protein>
    <recommendedName>
        <fullName evidence="4">General secretion pathway GspH domain-containing protein</fullName>
    </recommendedName>
</protein>
<reference evidence="2 3" key="1">
    <citation type="journal article" date="2016" name="Nat. Commun.">
        <title>Thousands of microbial genomes shed light on interconnected biogeochemical processes in an aquifer system.</title>
        <authorList>
            <person name="Anantharaman K."/>
            <person name="Brown C.T."/>
            <person name="Hug L.A."/>
            <person name="Sharon I."/>
            <person name="Castelle C.J."/>
            <person name="Probst A.J."/>
            <person name="Thomas B.C."/>
            <person name="Singh A."/>
            <person name="Wilkins M.J."/>
            <person name="Karaoz U."/>
            <person name="Brodie E.L."/>
            <person name="Williams K.H."/>
            <person name="Hubbard S.S."/>
            <person name="Banfield J.F."/>
        </authorList>
    </citation>
    <scope>NUCLEOTIDE SEQUENCE [LARGE SCALE GENOMIC DNA]</scope>
</reference>
<keyword evidence="1" id="KW-1133">Transmembrane helix</keyword>
<dbReference type="SUPFAM" id="SSF54523">
    <property type="entry name" value="Pili subunits"/>
    <property type="match status" value="1"/>
</dbReference>
<dbReference type="NCBIfam" id="TIGR02532">
    <property type="entry name" value="IV_pilin_GFxxxE"/>
    <property type="match status" value="1"/>
</dbReference>
<evidence type="ECO:0008006" key="4">
    <source>
        <dbReference type="Google" id="ProtNLM"/>
    </source>
</evidence>
<keyword evidence="1" id="KW-0472">Membrane</keyword>
<accession>A0A1G2F4W2</accession>
<gene>
    <name evidence="2" type="ORF">A3H02_01810</name>
</gene>
<dbReference type="Proteomes" id="UP000176787">
    <property type="component" value="Unassembled WGS sequence"/>
</dbReference>
<dbReference type="AlphaFoldDB" id="A0A1G2F4W2"/>
<proteinExistence type="predicted"/>
<dbReference type="EMBL" id="MHMS01000005">
    <property type="protein sequence ID" value="OGZ32611.1"/>
    <property type="molecule type" value="Genomic_DNA"/>
</dbReference>
<evidence type="ECO:0000256" key="1">
    <source>
        <dbReference type="SAM" id="Phobius"/>
    </source>
</evidence>
<evidence type="ECO:0000313" key="2">
    <source>
        <dbReference type="EMBL" id="OGZ32611.1"/>
    </source>
</evidence>
<dbReference type="InterPro" id="IPR045584">
    <property type="entry name" value="Pilin-like"/>
</dbReference>
<comment type="caution">
    <text evidence="2">The sequence shown here is derived from an EMBL/GenBank/DDBJ whole genome shotgun (WGS) entry which is preliminary data.</text>
</comment>